<dbReference type="OrthoDB" id="9801424at2"/>
<evidence type="ECO:0000256" key="3">
    <source>
        <dbReference type="ARBA" id="ARBA00022723"/>
    </source>
</evidence>
<feature type="domain" description="B12-binding" evidence="6">
    <location>
        <begin position="59"/>
        <end position="213"/>
    </location>
</feature>
<dbReference type="InterPro" id="IPR023984">
    <property type="entry name" value="rSAM_ocin_1"/>
</dbReference>
<name>A0A1C4ZIY3_MICEC</name>
<proteinExistence type="predicted"/>
<evidence type="ECO:0000259" key="7">
    <source>
        <dbReference type="PROSITE" id="PS51918"/>
    </source>
</evidence>
<dbReference type="GO" id="GO:0005829">
    <property type="term" value="C:cytosol"/>
    <property type="evidence" value="ECO:0007669"/>
    <property type="project" value="TreeGrafter"/>
</dbReference>
<keyword evidence="9" id="KW-1185">Reference proteome</keyword>
<dbReference type="AlphaFoldDB" id="A0A1C4ZIY3"/>
<dbReference type="RefSeq" id="WP_088984007.1">
    <property type="nucleotide sequence ID" value="NZ_LT607413.1"/>
</dbReference>
<dbReference type="GO" id="GO:0003824">
    <property type="term" value="F:catalytic activity"/>
    <property type="evidence" value="ECO:0007669"/>
    <property type="project" value="InterPro"/>
</dbReference>
<dbReference type="SUPFAM" id="SSF102114">
    <property type="entry name" value="Radical SAM enzymes"/>
    <property type="match status" value="1"/>
</dbReference>
<dbReference type="Gene3D" id="3.40.50.280">
    <property type="entry name" value="Cobalamin-binding domain"/>
    <property type="match status" value="1"/>
</dbReference>
<organism evidence="8 9">
    <name type="scientific">Micromonospora echinospora</name>
    <name type="common">Micromonospora purpurea</name>
    <dbReference type="NCBI Taxonomy" id="1877"/>
    <lineage>
        <taxon>Bacteria</taxon>
        <taxon>Bacillati</taxon>
        <taxon>Actinomycetota</taxon>
        <taxon>Actinomycetes</taxon>
        <taxon>Micromonosporales</taxon>
        <taxon>Micromonosporaceae</taxon>
        <taxon>Micromonospora</taxon>
    </lineage>
</organism>
<dbReference type="PANTHER" id="PTHR43409">
    <property type="entry name" value="ANAEROBIC MAGNESIUM-PROTOPORPHYRIN IX MONOMETHYL ESTER CYCLASE-RELATED"/>
    <property type="match status" value="1"/>
</dbReference>
<accession>A0A1C4ZIY3</accession>
<dbReference type="SFLD" id="SFLDF00324">
    <property type="entry name" value="bacteriocin_maturation"/>
    <property type="match status" value="1"/>
</dbReference>
<dbReference type="Pfam" id="PF04055">
    <property type="entry name" value="Radical_SAM"/>
    <property type="match status" value="1"/>
</dbReference>
<dbReference type="SFLD" id="SFLDS00029">
    <property type="entry name" value="Radical_SAM"/>
    <property type="match status" value="1"/>
</dbReference>
<keyword evidence="2" id="KW-0949">S-adenosyl-L-methionine</keyword>
<dbReference type="SMART" id="SM00729">
    <property type="entry name" value="Elp3"/>
    <property type="match status" value="1"/>
</dbReference>
<dbReference type="PANTHER" id="PTHR43409:SF7">
    <property type="entry name" value="BLL1977 PROTEIN"/>
    <property type="match status" value="1"/>
</dbReference>
<dbReference type="InterPro" id="IPR006638">
    <property type="entry name" value="Elp3/MiaA/NifB-like_rSAM"/>
</dbReference>
<dbReference type="InterPro" id="IPR006158">
    <property type="entry name" value="Cobalamin-bd"/>
</dbReference>
<evidence type="ECO:0000313" key="8">
    <source>
        <dbReference type="EMBL" id="SCF32714.1"/>
    </source>
</evidence>
<dbReference type="SFLD" id="SFLDG01082">
    <property type="entry name" value="B12-binding_domain_containing"/>
    <property type="match status" value="1"/>
</dbReference>
<reference evidence="9" key="1">
    <citation type="submission" date="2016-06" db="EMBL/GenBank/DDBJ databases">
        <authorList>
            <person name="Varghese N."/>
            <person name="Submissions Spin"/>
        </authorList>
    </citation>
    <scope>NUCLEOTIDE SEQUENCE [LARGE SCALE GENOMIC DNA]</scope>
    <source>
        <strain evidence="9">DSM 43816</strain>
    </source>
</reference>
<comment type="cofactor">
    <cofactor evidence="1">
        <name>[4Fe-4S] cluster</name>
        <dbReference type="ChEBI" id="CHEBI:49883"/>
    </cofactor>
</comment>
<dbReference type="NCBIfam" id="TIGR03975">
    <property type="entry name" value="rSAM_ocin_1"/>
    <property type="match status" value="1"/>
</dbReference>
<dbReference type="Gene3D" id="3.80.30.20">
    <property type="entry name" value="tm_1862 like domain"/>
    <property type="match status" value="1"/>
</dbReference>
<dbReference type="InterPro" id="IPR023404">
    <property type="entry name" value="rSAM_horseshoe"/>
</dbReference>
<dbReference type="PROSITE" id="PS51332">
    <property type="entry name" value="B12_BINDING"/>
    <property type="match status" value="1"/>
</dbReference>
<dbReference type="InParanoid" id="A0A1C4ZIY3"/>
<keyword evidence="4" id="KW-0408">Iron</keyword>
<evidence type="ECO:0000313" key="9">
    <source>
        <dbReference type="Proteomes" id="UP000198253"/>
    </source>
</evidence>
<keyword evidence="5" id="KW-0411">Iron-sulfur</keyword>
<evidence type="ECO:0000256" key="5">
    <source>
        <dbReference type="ARBA" id="ARBA00023014"/>
    </source>
</evidence>
<keyword evidence="3" id="KW-0479">Metal-binding</keyword>
<dbReference type="InterPro" id="IPR007197">
    <property type="entry name" value="rSAM"/>
</dbReference>
<dbReference type="InterPro" id="IPR051198">
    <property type="entry name" value="BchE-like"/>
</dbReference>
<protein>
    <submittedName>
        <fullName evidence="8">Ribosomal peptide maturation radical SAM protein 1</fullName>
    </submittedName>
</protein>
<dbReference type="InterPro" id="IPR058240">
    <property type="entry name" value="rSAM_sf"/>
</dbReference>
<feature type="domain" description="Radical SAM core" evidence="7">
    <location>
        <begin position="260"/>
        <end position="492"/>
    </location>
</feature>
<evidence type="ECO:0000256" key="4">
    <source>
        <dbReference type="ARBA" id="ARBA00023004"/>
    </source>
</evidence>
<evidence type="ECO:0000259" key="6">
    <source>
        <dbReference type="PROSITE" id="PS51332"/>
    </source>
</evidence>
<dbReference type="Pfam" id="PF02310">
    <property type="entry name" value="B12-binding"/>
    <property type="match status" value="1"/>
</dbReference>
<evidence type="ECO:0000256" key="1">
    <source>
        <dbReference type="ARBA" id="ARBA00001966"/>
    </source>
</evidence>
<sequence length="628" mass="71136">MRVCLVAMPWQSISSPSLPVGLLHSRLRQARPTDQIDEYHGYLHWAEHLLTASAGEITADDYITVADKGLFHGTGDWVFAGALHDDAHWRLAEFRTHAESVDGAEIDLPKIEWMRQLAAPFIEDAAKRIAAGEPDVVGFTSTFMQTIPSLALARAIKRWRPQVRVVFGGANCDGPMGAALHRNHRFVDYVVRGEGELAFPLLLDRIDAGRTPADVPGVCWWDEDRSVAVAPARTTVPPALIPIPTFDRWQADFDASVLRDRVNPSLVVEAARGCWWGDKHQCTFCGLNGSVIAFRSKSADQFWTELSTLVERHQILDVIPVDNILDMEYFRTLLPRLAAADWDLRMHYEVKSNLRADQVRQLAEAGIVHVQPGIESLSTRVLKIMDKGVDGVTNVRLLRDSEDHRLTVQWNYLYGFPGETDHDYTEVVAQFPALVHLQPPRGAARITVERFSPYFERPELGFGRREPAHFYRYLYPFGHDELMELAYFFQCDDRGIGPETARALDDAVARWQDDHHESYLLLDERSDDTLGIRDRRIGWPHREHTLRGWRAAAYRELNRPRTVAALHSQLTAAGHRVDTAELVRWLDQQLADGLVFTDAERWVTLATTVAPLRIRTDEQVYAVLGAVS</sequence>
<dbReference type="GO" id="GO:0046872">
    <property type="term" value="F:metal ion binding"/>
    <property type="evidence" value="ECO:0007669"/>
    <property type="project" value="UniProtKB-KW"/>
</dbReference>
<evidence type="ECO:0000256" key="2">
    <source>
        <dbReference type="ARBA" id="ARBA00022691"/>
    </source>
</evidence>
<dbReference type="PROSITE" id="PS51918">
    <property type="entry name" value="RADICAL_SAM"/>
    <property type="match status" value="1"/>
</dbReference>
<dbReference type="Proteomes" id="UP000198253">
    <property type="component" value="Chromosome I"/>
</dbReference>
<gene>
    <name evidence="8" type="ORF">GA0070618_5295</name>
</gene>
<dbReference type="EMBL" id="LT607413">
    <property type="protein sequence ID" value="SCF32714.1"/>
    <property type="molecule type" value="Genomic_DNA"/>
</dbReference>
<dbReference type="CDD" id="cd02068">
    <property type="entry name" value="radical_SAM_B12_BD"/>
    <property type="match status" value="1"/>
</dbReference>
<dbReference type="GO" id="GO:0051536">
    <property type="term" value="F:iron-sulfur cluster binding"/>
    <property type="evidence" value="ECO:0007669"/>
    <property type="project" value="UniProtKB-KW"/>
</dbReference>
<dbReference type="GO" id="GO:0031419">
    <property type="term" value="F:cobalamin binding"/>
    <property type="evidence" value="ECO:0007669"/>
    <property type="project" value="InterPro"/>
</dbReference>